<keyword evidence="2" id="KW-1185">Reference proteome</keyword>
<dbReference type="Proteomes" id="UP001448858">
    <property type="component" value="Chromosome"/>
</dbReference>
<organism evidence="1 2">
    <name type="scientific">Arthrobacter citreus</name>
    <dbReference type="NCBI Taxonomy" id="1670"/>
    <lineage>
        <taxon>Bacteria</taxon>
        <taxon>Bacillati</taxon>
        <taxon>Actinomycetota</taxon>
        <taxon>Actinomycetes</taxon>
        <taxon>Micrococcales</taxon>
        <taxon>Micrococcaceae</taxon>
        <taxon>Arthrobacter</taxon>
    </lineage>
</organism>
<dbReference type="EMBL" id="CP151657">
    <property type="protein sequence ID" value="WZP16830.1"/>
    <property type="molecule type" value="Genomic_DNA"/>
</dbReference>
<evidence type="ECO:0000313" key="1">
    <source>
        <dbReference type="EMBL" id="WZP16830.1"/>
    </source>
</evidence>
<accession>A0ABZ2ZXJ4</accession>
<protein>
    <submittedName>
        <fullName evidence="1">Uncharacterized protein</fullName>
    </submittedName>
</protein>
<name>A0ABZ2ZXJ4_9MICC</name>
<sequence>MSDLQCPATVVLLPLGDPAPAWLVRLPVAGRFAASGWAHVIFLVNETADLYRGETFAVTAPAADLAEALHRRGIVAQPPVIVEVDSGGWRMAPEP</sequence>
<reference evidence="1 2" key="1">
    <citation type="submission" date="2024-04" db="EMBL/GenBank/DDBJ databases">
        <title>Arthrobacter sp. from Plains bison fecal sample.</title>
        <authorList>
            <person name="Ruzzini A."/>
        </authorList>
    </citation>
    <scope>NUCLEOTIDE SEQUENCE [LARGE SCALE GENOMIC DNA]</scope>
    <source>
        <strain evidence="1 2">EINP1</strain>
    </source>
</reference>
<gene>
    <name evidence="1" type="ORF">AAE021_04490</name>
</gene>
<dbReference type="RefSeq" id="WP_342024429.1">
    <property type="nucleotide sequence ID" value="NZ_CP151657.1"/>
</dbReference>
<evidence type="ECO:0000313" key="2">
    <source>
        <dbReference type="Proteomes" id="UP001448858"/>
    </source>
</evidence>
<proteinExistence type="predicted"/>